<organism evidence="4 5">
    <name type="scientific">Edaphochlamys debaryana</name>
    <dbReference type="NCBI Taxonomy" id="47281"/>
    <lineage>
        <taxon>Eukaryota</taxon>
        <taxon>Viridiplantae</taxon>
        <taxon>Chlorophyta</taxon>
        <taxon>core chlorophytes</taxon>
        <taxon>Chlorophyceae</taxon>
        <taxon>CS clade</taxon>
        <taxon>Chlamydomonadales</taxon>
        <taxon>Chlamydomonadales incertae sedis</taxon>
        <taxon>Edaphochlamys</taxon>
    </lineage>
</organism>
<feature type="region of interest" description="Disordered" evidence="3">
    <location>
        <begin position="276"/>
        <end position="334"/>
    </location>
</feature>
<feature type="compositionally biased region" description="Low complexity" evidence="3">
    <location>
        <begin position="1497"/>
        <end position="1533"/>
    </location>
</feature>
<evidence type="ECO:0000256" key="3">
    <source>
        <dbReference type="SAM" id="MobiDB-lite"/>
    </source>
</evidence>
<dbReference type="Proteomes" id="UP000612055">
    <property type="component" value="Unassembled WGS sequence"/>
</dbReference>
<evidence type="ECO:0000313" key="5">
    <source>
        <dbReference type="Proteomes" id="UP000612055"/>
    </source>
</evidence>
<name>A0A835Y380_9CHLO</name>
<feature type="region of interest" description="Disordered" evidence="3">
    <location>
        <begin position="400"/>
        <end position="433"/>
    </location>
</feature>
<comment type="caution">
    <text evidence="4">The sequence shown here is derived from an EMBL/GenBank/DDBJ whole genome shotgun (WGS) entry which is preliminary data.</text>
</comment>
<gene>
    <name evidence="4" type="ORF">HYH03_008055</name>
</gene>
<dbReference type="InterPro" id="IPR032675">
    <property type="entry name" value="LRR_dom_sf"/>
</dbReference>
<dbReference type="Gene3D" id="3.80.10.10">
    <property type="entry name" value="Ribonuclease Inhibitor"/>
    <property type="match status" value="2"/>
</dbReference>
<dbReference type="SUPFAM" id="SSF52047">
    <property type="entry name" value="RNI-like"/>
    <property type="match status" value="1"/>
</dbReference>
<keyword evidence="2" id="KW-0175">Coiled coil</keyword>
<keyword evidence="5" id="KW-1185">Reference proteome</keyword>
<feature type="compositionally biased region" description="Low complexity" evidence="3">
    <location>
        <begin position="247"/>
        <end position="261"/>
    </location>
</feature>
<evidence type="ECO:0000256" key="2">
    <source>
        <dbReference type="SAM" id="Coils"/>
    </source>
</evidence>
<comment type="subcellular location">
    <subcellularLocation>
        <location evidence="1">Cytoplasm</location>
        <location evidence="1">Cytoskeleton</location>
        <location evidence="1">Cilium axoneme</location>
    </subcellularLocation>
</comment>
<dbReference type="EMBL" id="JAEHOE010000035">
    <property type="protein sequence ID" value="KAG2493838.1"/>
    <property type="molecule type" value="Genomic_DNA"/>
</dbReference>
<reference evidence="4" key="1">
    <citation type="journal article" date="2020" name="bioRxiv">
        <title>Comparative genomics of Chlamydomonas.</title>
        <authorList>
            <person name="Craig R.J."/>
            <person name="Hasan A.R."/>
            <person name="Ness R.W."/>
            <person name="Keightley P.D."/>
        </authorList>
    </citation>
    <scope>NUCLEOTIDE SEQUENCE</scope>
    <source>
        <strain evidence="4">CCAP 11/70</strain>
    </source>
</reference>
<feature type="region of interest" description="Disordered" evidence="3">
    <location>
        <begin position="452"/>
        <end position="475"/>
    </location>
</feature>
<feature type="region of interest" description="Disordered" evidence="3">
    <location>
        <begin position="1"/>
        <end position="176"/>
    </location>
</feature>
<accession>A0A835Y380</accession>
<feature type="compositionally biased region" description="Gly residues" evidence="3">
    <location>
        <begin position="284"/>
        <end position="305"/>
    </location>
</feature>
<feature type="coiled-coil region" evidence="2">
    <location>
        <begin position="1584"/>
        <end position="1611"/>
    </location>
</feature>
<feature type="compositionally biased region" description="Pro residues" evidence="3">
    <location>
        <begin position="20"/>
        <end position="32"/>
    </location>
</feature>
<sequence length="1613" mass="165039">MDGPRAAPGLARAPRSAGPAPHPLPPAAPSPSPSSLLSAGRRSAKTNACSSSAAASSRRALLPSRHDAAHNSSNRSQLRPAALAAPRALGSAPARGGDRGSSSGGGRRGAAVVARFRERGDDADVSADEAPAAAGPRKNAEKQGGSSRVDGGGSTNGSTAAEAQAEAEQQAEGEAAAVAARRAEWLSQQLQPWTRLAEGLPPAPHWFAGDPPSAVPSPPPALSSSTALTRGAMQPHGGQNGALPQPDRAAASGDAGVRAAGDVGEGSVSMRAVGLGVDTTGDDQGSGGDAMGTRSGGGAEEGGAGHWVENGGARGKGADPPPEAEAEAEAEAAPTALSGEELLEAAPATPLVLAADVEGKVAEIIARYRLMDDRMAAVERELVELSRELRTAPPGVVLAASTVPTRPSPPPDTAHHDGSAPPPTAAATAAAAPAAPYPHGSAVAAEAGDVAAAAGSGGPGSRTPQGATPKGQAAAADLLSGGGSQAEGKHRLFEINRIQSAITEVANSGYLESVKALRETLLVQEWGLQAKTWARRRGVSAFEQWAAQHNDPDISYEHISALYDDPDALHVLPTPRLRMMARALIEQQTLQAYDETFKRCTATAEGLARVGLADLLPHTAGVGQVLRGVLPSGLPFLTWGFWSKGFAKLWPFGRRGAKTATFCASRLLACFKDVPPSAGPQRVTTELSLSAAGLSEDVARSVIDVFPGLTSLTLRCAEALDEHSAAALSLLLGTGEAGEGPLPLPNLRALLVQCSPRRLLPAPSAPTASLKGATQLTSLQLDFALNQEADAQALASLTGLARLVVGSLASELMVEALSPLTGLTVLDLGKTPGPLPVPALLGMAGLECLSARRASLDASALAALSGLVWLSLDKLTMPGVATGAGAGAGAAAGLTSRRWQLPPQLSELYLGSQPPEVLCGLRDPPAKPLAGCRILIGLLAGQHIADGALLPAAEEALCGAAEALTGHLGDNARVSLSAAIAQPLQPVGGEAGLGRRNHGRWLRALAGTGLGSLSFWHIALSHQDMGTIVGTCTSLKRLALNDRCTFPVSMLPQLSRLPRLETVVLDVSAWCGPNARGPLRVPMGARGSLLALCSSPGFQSRMGRVQLSYPTSFAEATKSALRAMLGEIVFFSAGIAHADRLKLLRPFKEACASAPSSTQWLLSRTGSICTVTAEAIAAAFPSLQRLTLFSLQRTHDAPTPAALSLLLGTGATGASLLPLLDSLSLLPPPDVPETTLAPAAFLTCLRGAVQLTKLAICFSVVDVAAVQALASLTGLRSLHLPAGLTELQLRYQPPRALCALHTPPTGQVHRECQVQLVLQEGDFEPDTGHLLPAGEDALCRAAVFLHRFARGGVRLMSVASLSEQSLKPVGGEAGPGRRNHLRWLRALRLTAPAELLLWGIALSYQDLEEIGGLYDGLQKLGIRHHSTFAATALPRLARLSRLRQLDIHLDAWCGPGLDGPVRVPLGAPGALLALCGSPGFKGCITLRAPAQLPPEEPSNGSSSGAARRSDASRPGPSSLSDAAAGGASAAAPDADTDAAAEAVARRVVAALEARLGPLTEALTAVTQRLDAAPHASPAVSSTALAELGARLAAAEAAAEAARKAADTAEVRLG</sequence>
<evidence type="ECO:0000256" key="1">
    <source>
        <dbReference type="ARBA" id="ARBA00004430"/>
    </source>
</evidence>
<feature type="compositionally biased region" description="Low complexity" evidence="3">
    <location>
        <begin position="78"/>
        <end position="95"/>
    </location>
</feature>
<dbReference type="OrthoDB" id="546719at2759"/>
<protein>
    <submittedName>
        <fullName evidence="4">Uncharacterized protein</fullName>
    </submittedName>
</protein>
<feature type="region of interest" description="Disordered" evidence="3">
    <location>
        <begin position="208"/>
        <end position="261"/>
    </location>
</feature>
<feature type="compositionally biased region" description="Low complexity" evidence="3">
    <location>
        <begin position="1"/>
        <end position="19"/>
    </location>
</feature>
<feature type="compositionally biased region" description="Low complexity" evidence="3">
    <location>
        <begin position="48"/>
        <end position="60"/>
    </location>
</feature>
<dbReference type="GO" id="GO:0005930">
    <property type="term" value="C:axoneme"/>
    <property type="evidence" value="ECO:0007669"/>
    <property type="project" value="UniProtKB-SubCell"/>
</dbReference>
<feature type="region of interest" description="Disordered" evidence="3">
    <location>
        <begin position="1490"/>
        <end position="1533"/>
    </location>
</feature>
<evidence type="ECO:0000313" key="4">
    <source>
        <dbReference type="EMBL" id="KAG2493838.1"/>
    </source>
</evidence>
<feature type="compositionally biased region" description="Low complexity" evidence="3">
    <location>
        <begin position="160"/>
        <end position="176"/>
    </location>
</feature>
<proteinExistence type="predicted"/>